<comment type="similarity">
    <text evidence="1">Belongs to the NAD(P)-dependent epimerase/dehydratase family.</text>
</comment>
<gene>
    <name evidence="3" type="ORF">dsmv_2648</name>
</gene>
<name>S7TQQ0_DESML</name>
<dbReference type="AlphaFoldDB" id="S7TQQ0"/>
<evidence type="ECO:0000259" key="2">
    <source>
        <dbReference type="Pfam" id="PF01370"/>
    </source>
</evidence>
<dbReference type="InterPro" id="IPR001509">
    <property type="entry name" value="Epimerase_deHydtase"/>
</dbReference>
<reference evidence="3 4" key="1">
    <citation type="journal article" date="2013" name="Genome Announc.">
        <title>Draft genome sequences for three mercury-methylating, sulfate-reducing bacteria.</title>
        <authorList>
            <person name="Brown S.D."/>
            <person name="Hurt R.A.Jr."/>
            <person name="Gilmour C.C."/>
            <person name="Elias D.A."/>
        </authorList>
    </citation>
    <scope>NUCLEOTIDE SEQUENCE [LARGE SCALE GENOMIC DNA]</scope>
    <source>
        <strain evidence="3 4">DSM 2059</strain>
    </source>
</reference>
<accession>S7TQQ0</accession>
<dbReference type="EMBL" id="ATHJ01000090">
    <property type="protein sequence ID" value="EPR39306.1"/>
    <property type="molecule type" value="Genomic_DNA"/>
</dbReference>
<dbReference type="Gene3D" id="3.90.25.10">
    <property type="entry name" value="UDP-galactose 4-epimerase, domain 1"/>
    <property type="match status" value="1"/>
</dbReference>
<dbReference type="STRING" id="897.B2D07_03555"/>
<dbReference type="SUPFAM" id="SSF51735">
    <property type="entry name" value="NAD(P)-binding Rossmann-fold domains"/>
    <property type="match status" value="1"/>
</dbReference>
<dbReference type="PANTHER" id="PTHR43000">
    <property type="entry name" value="DTDP-D-GLUCOSE 4,6-DEHYDRATASE-RELATED"/>
    <property type="match status" value="1"/>
</dbReference>
<protein>
    <submittedName>
        <fullName evidence="3">NAD-dependent epimerase/dehydratase</fullName>
    </submittedName>
</protein>
<feature type="domain" description="NAD-dependent epimerase/dehydratase" evidence="2">
    <location>
        <begin position="11"/>
        <end position="238"/>
    </location>
</feature>
<sequence>MIPPTSYKKAVILGAAGFIGINLSHALAQKGYKLICFDQVTTPHWPQKATPITGDFATLSAELLQELDHALVFHLISSSRPSPFTIGAADEVSRDLVTTIRYLEETRIRNLRWVFLSSGGTVYGQNNGKTITESEPTNPICSYGVVKLAIEKYFALYQKLHGIDYVTVRLSNPYGPWQHPLRGQGVISTMLYKALRNELIEIWGDGSNVRDYIYITDAVHGVLNAAMIGKSGETYNIGTAFGLSINQLIEIMKKTLNIKPVVRYCAARSVDVNRNVLNFMKISAHTGWKPETSIDEGMAMTASWLNQNFEFFK</sequence>
<keyword evidence="4" id="KW-1185">Reference proteome</keyword>
<organism evidence="3 4">
    <name type="scientific">Desulfococcus multivorans DSM 2059</name>
    <dbReference type="NCBI Taxonomy" id="1121405"/>
    <lineage>
        <taxon>Bacteria</taxon>
        <taxon>Pseudomonadati</taxon>
        <taxon>Thermodesulfobacteriota</taxon>
        <taxon>Desulfobacteria</taxon>
        <taxon>Desulfobacterales</taxon>
        <taxon>Desulfococcaceae</taxon>
        <taxon>Desulfococcus</taxon>
    </lineage>
</organism>
<dbReference type="Pfam" id="PF01370">
    <property type="entry name" value="Epimerase"/>
    <property type="match status" value="1"/>
</dbReference>
<evidence type="ECO:0000256" key="1">
    <source>
        <dbReference type="ARBA" id="ARBA00007637"/>
    </source>
</evidence>
<dbReference type="eggNOG" id="COG0451">
    <property type="taxonomic scope" value="Bacteria"/>
</dbReference>
<dbReference type="Gene3D" id="3.40.50.720">
    <property type="entry name" value="NAD(P)-binding Rossmann-like Domain"/>
    <property type="match status" value="1"/>
</dbReference>
<dbReference type="Proteomes" id="UP000014977">
    <property type="component" value="Unassembled WGS sequence"/>
</dbReference>
<proteinExistence type="inferred from homology"/>
<dbReference type="PATRIC" id="fig|1121405.3.peg.2299"/>
<evidence type="ECO:0000313" key="3">
    <source>
        <dbReference type="EMBL" id="EPR39306.1"/>
    </source>
</evidence>
<comment type="caution">
    <text evidence="3">The sequence shown here is derived from an EMBL/GenBank/DDBJ whole genome shotgun (WGS) entry which is preliminary data.</text>
</comment>
<evidence type="ECO:0000313" key="4">
    <source>
        <dbReference type="Proteomes" id="UP000014977"/>
    </source>
</evidence>
<dbReference type="InterPro" id="IPR036291">
    <property type="entry name" value="NAD(P)-bd_dom_sf"/>
</dbReference>